<gene>
    <name evidence="1" type="ORF">M8818_005453</name>
</gene>
<keyword evidence="2" id="KW-1185">Reference proteome</keyword>
<comment type="caution">
    <text evidence="1">The sequence shown here is derived from an EMBL/GenBank/DDBJ whole genome shotgun (WGS) entry which is preliminary data.</text>
</comment>
<evidence type="ECO:0000313" key="2">
    <source>
        <dbReference type="Proteomes" id="UP001320706"/>
    </source>
</evidence>
<sequence>MEVQVNSTLQDRKIPSEACFSVAVGLGIELTSRDENWQYVAFASSKLEGFHDILLGTSAVDDLCLHQLLHNMSHSKLSRCSAAQPDAYRWQFGE</sequence>
<reference evidence="1" key="1">
    <citation type="submission" date="2024-02" db="EMBL/GenBank/DDBJ databases">
        <title>Metagenome Assembled Genome of Zalaria obscura JY119.</title>
        <authorList>
            <person name="Vighnesh L."/>
            <person name="Jagadeeshwari U."/>
            <person name="Venkata Ramana C."/>
            <person name="Sasikala C."/>
        </authorList>
    </citation>
    <scope>NUCLEOTIDE SEQUENCE</scope>
    <source>
        <strain evidence="1">JY119</strain>
    </source>
</reference>
<dbReference type="Proteomes" id="UP001320706">
    <property type="component" value="Unassembled WGS sequence"/>
</dbReference>
<name>A0ACC3S8Y7_9PEZI</name>
<dbReference type="EMBL" id="JAMKPW020000033">
    <property type="protein sequence ID" value="KAK8201928.1"/>
    <property type="molecule type" value="Genomic_DNA"/>
</dbReference>
<accession>A0ACC3S8Y7</accession>
<evidence type="ECO:0000313" key="1">
    <source>
        <dbReference type="EMBL" id="KAK8201928.1"/>
    </source>
</evidence>
<organism evidence="1 2">
    <name type="scientific">Zalaria obscura</name>
    <dbReference type="NCBI Taxonomy" id="2024903"/>
    <lineage>
        <taxon>Eukaryota</taxon>
        <taxon>Fungi</taxon>
        <taxon>Dikarya</taxon>
        <taxon>Ascomycota</taxon>
        <taxon>Pezizomycotina</taxon>
        <taxon>Dothideomycetes</taxon>
        <taxon>Dothideomycetidae</taxon>
        <taxon>Dothideales</taxon>
        <taxon>Zalariaceae</taxon>
        <taxon>Zalaria</taxon>
    </lineage>
</organism>
<proteinExistence type="predicted"/>
<protein>
    <submittedName>
        <fullName evidence="1">Uncharacterized protein</fullName>
    </submittedName>
</protein>